<evidence type="ECO:0000256" key="1">
    <source>
        <dbReference type="ARBA" id="ARBA00004141"/>
    </source>
</evidence>
<keyword evidence="5 7" id="KW-1133">Transmembrane helix</keyword>
<reference evidence="8 9" key="1">
    <citation type="submission" date="2024-01" db="EMBL/GenBank/DDBJ databases">
        <title>The genome of the rayed Mediterranean limpet Patella caerulea (Linnaeus, 1758).</title>
        <authorList>
            <person name="Anh-Thu Weber A."/>
            <person name="Halstead-Nussloch G."/>
        </authorList>
    </citation>
    <scope>NUCLEOTIDE SEQUENCE [LARGE SCALE GENOMIC DNA]</scope>
    <source>
        <strain evidence="8">AATW-2023a</strain>
        <tissue evidence="8">Whole specimen</tissue>
    </source>
</reference>
<gene>
    <name evidence="8" type="ORF">SNE40_015810</name>
</gene>
<organism evidence="8 9">
    <name type="scientific">Patella caerulea</name>
    <name type="common">Rayed Mediterranean limpet</name>
    <dbReference type="NCBI Taxonomy" id="87958"/>
    <lineage>
        <taxon>Eukaryota</taxon>
        <taxon>Metazoa</taxon>
        <taxon>Spiralia</taxon>
        <taxon>Lophotrochozoa</taxon>
        <taxon>Mollusca</taxon>
        <taxon>Gastropoda</taxon>
        <taxon>Patellogastropoda</taxon>
        <taxon>Patelloidea</taxon>
        <taxon>Patellidae</taxon>
        <taxon>Patella</taxon>
    </lineage>
</organism>
<keyword evidence="4" id="KW-0130">Cell adhesion</keyword>
<feature type="transmembrane region" description="Helical" evidence="7">
    <location>
        <begin position="100"/>
        <end position="126"/>
    </location>
</feature>
<sequence length="220" mass="25341">MAGIIHWYRNMINSNHKIHELDVIEVKPREDNNRENGADQPLYGDDSGRGLYYTARVHPTNQYDFKRLTTEASVNFSLLMANFHQLKAVLTTDKLNKNYFLVNLILLVFSIFGQTVLAVLQLVLWYKERSRRQHEKRKKQNSRRRDLEMPGIDVHDTRALSIYASNSQQIDQMILGSLIIVLLVAIDNLAIHVLLGLALQDNNRGGTIPNQNLNNMSLYL</sequence>
<name>A0AAN8JIR8_PATCE</name>
<keyword evidence="3 7" id="KW-0812">Transmembrane</keyword>
<dbReference type="PANTHER" id="PTHR12316:SF17">
    <property type="entry name" value="NINJURIN C, ISOFORM D"/>
    <property type="match status" value="1"/>
</dbReference>
<evidence type="ECO:0000313" key="8">
    <source>
        <dbReference type="EMBL" id="KAK6177775.1"/>
    </source>
</evidence>
<comment type="subcellular location">
    <subcellularLocation>
        <location evidence="1">Membrane</location>
        <topology evidence="1">Multi-pass membrane protein</topology>
    </subcellularLocation>
</comment>
<dbReference type="EMBL" id="JAZGQO010000010">
    <property type="protein sequence ID" value="KAK6177775.1"/>
    <property type="molecule type" value="Genomic_DNA"/>
</dbReference>
<evidence type="ECO:0000256" key="6">
    <source>
        <dbReference type="ARBA" id="ARBA00023136"/>
    </source>
</evidence>
<dbReference type="InterPro" id="IPR007007">
    <property type="entry name" value="Ninjurin"/>
</dbReference>
<evidence type="ECO:0000313" key="9">
    <source>
        <dbReference type="Proteomes" id="UP001347796"/>
    </source>
</evidence>
<feature type="transmembrane region" description="Helical" evidence="7">
    <location>
        <begin position="173"/>
        <end position="195"/>
    </location>
</feature>
<evidence type="ECO:0000256" key="3">
    <source>
        <dbReference type="ARBA" id="ARBA00022692"/>
    </source>
</evidence>
<comment type="similarity">
    <text evidence="2">Belongs to the ninjurin family.</text>
</comment>
<accession>A0AAN8JIR8</accession>
<evidence type="ECO:0000256" key="7">
    <source>
        <dbReference type="SAM" id="Phobius"/>
    </source>
</evidence>
<dbReference type="GO" id="GO:0007155">
    <property type="term" value="P:cell adhesion"/>
    <property type="evidence" value="ECO:0007669"/>
    <property type="project" value="UniProtKB-KW"/>
</dbReference>
<evidence type="ECO:0000256" key="4">
    <source>
        <dbReference type="ARBA" id="ARBA00022889"/>
    </source>
</evidence>
<keyword evidence="9" id="KW-1185">Reference proteome</keyword>
<proteinExistence type="inferred from homology"/>
<dbReference type="GO" id="GO:0042246">
    <property type="term" value="P:tissue regeneration"/>
    <property type="evidence" value="ECO:0007669"/>
    <property type="project" value="InterPro"/>
</dbReference>
<dbReference type="GO" id="GO:0016020">
    <property type="term" value="C:membrane"/>
    <property type="evidence" value="ECO:0007669"/>
    <property type="project" value="UniProtKB-SubCell"/>
</dbReference>
<dbReference type="PANTHER" id="PTHR12316">
    <property type="entry name" value="NINJURIN-RELATED"/>
    <property type="match status" value="1"/>
</dbReference>
<dbReference type="Proteomes" id="UP001347796">
    <property type="component" value="Unassembled WGS sequence"/>
</dbReference>
<evidence type="ECO:0000256" key="5">
    <source>
        <dbReference type="ARBA" id="ARBA00022989"/>
    </source>
</evidence>
<dbReference type="AlphaFoldDB" id="A0AAN8JIR8"/>
<keyword evidence="6 7" id="KW-0472">Membrane</keyword>
<comment type="caution">
    <text evidence="8">The sequence shown here is derived from an EMBL/GenBank/DDBJ whole genome shotgun (WGS) entry which is preliminary data.</text>
</comment>
<protein>
    <submittedName>
        <fullName evidence="8">Uncharacterized protein</fullName>
    </submittedName>
</protein>
<dbReference type="Pfam" id="PF04923">
    <property type="entry name" value="Ninjurin"/>
    <property type="match status" value="1"/>
</dbReference>
<evidence type="ECO:0000256" key="2">
    <source>
        <dbReference type="ARBA" id="ARBA00008141"/>
    </source>
</evidence>